<dbReference type="InterPro" id="IPR000653">
    <property type="entry name" value="DegT/StrS_aminotransferase"/>
</dbReference>
<feature type="modified residue" description="N6-(pyridoxal phosphate)lysine" evidence="4">
    <location>
        <position position="189"/>
    </location>
</feature>
<dbReference type="EMBL" id="PPTT01000047">
    <property type="protein sequence ID" value="RDB64027.1"/>
    <property type="molecule type" value="Genomic_DNA"/>
</dbReference>
<evidence type="ECO:0000256" key="1">
    <source>
        <dbReference type="ARBA" id="ARBA00022898"/>
    </source>
</evidence>
<keyword evidence="8" id="KW-1185">Reference proteome</keyword>
<comment type="caution">
    <text evidence="7">The sequence shown here is derived from an EMBL/GenBank/DDBJ whole genome shotgun (WGS) entry which is preliminary data.</text>
</comment>
<gene>
    <name evidence="6" type="ORF">C1876_16725</name>
    <name evidence="7" type="ORF">DMP09_14380</name>
</gene>
<reference evidence="7" key="3">
    <citation type="journal article" date="2019" name="Microbiol. Resour. Announc.">
        <title>Draft Genome Sequences of Type Strains of Gordonibacter faecihominis, Paraeggerthella hongkongensis, Parvibacter caecicola,Slackia equolifaciens, Slackia faecicanis, and Slackia isoflavoniconvertens.</title>
        <authorList>
            <person name="Danylec N."/>
            <person name="Stoll D.A."/>
            <person name="Dotsch A."/>
            <person name="Huch M."/>
        </authorList>
    </citation>
    <scope>NUCLEOTIDE SEQUENCE</scope>
    <source>
        <strain evidence="7">DSM 16107</strain>
    </source>
</reference>
<dbReference type="GO" id="GO:0000271">
    <property type="term" value="P:polysaccharide biosynthetic process"/>
    <property type="evidence" value="ECO:0007669"/>
    <property type="project" value="TreeGrafter"/>
</dbReference>
<dbReference type="GO" id="GO:0008483">
    <property type="term" value="F:transaminase activity"/>
    <property type="evidence" value="ECO:0007669"/>
    <property type="project" value="UniProtKB-KW"/>
</dbReference>
<evidence type="ECO:0000313" key="7">
    <source>
        <dbReference type="EMBL" id="RNM40420.1"/>
    </source>
</evidence>
<dbReference type="SUPFAM" id="SSF53383">
    <property type="entry name" value="PLP-dependent transferases"/>
    <property type="match status" value="1"/>
</dbReference>
<dbReference type="InterPro" id="IPR015421">
    <property type="entry name" value="PyrdxlP-dep_Trfase_major"/>
</dbReference>
<dbReference type="AlphaFoldDB" id="A0A3N0IVD8"/>
<reference evidence="9" key="2">
    <citation type="submission" date="2018-05" db="EMBL/GenBank/DDBJ databases">
        <title>Genome Sequencing of selected type strains of the family Eggerthellaceae.</title>
        <authorList>
            <person name="Danylec N."/>
            <person name="Stoll D.A."/>
            <person name="Doetsch A."/>
            <person name="Huch M."/>
        </authorList>
    </citation>
    <scope>NUCLEOTIDE SEQUENCE [LARGE SCALE GENOMIC DNA]</scope>
    <source>
        <strain evidence="9">DSM 16107</strain>
    </source>
</reference>
<dbReference type="Pfam" id="PF01041">
    <property type="entry name" value="DegT_DnrJ_EryC1"/>
    <property type="match status" value="1"/>
</dbReference>
<dbReference type="InterPro" id="IPR015424">
    <property type="entry name" value="PyrdxlP-dep_Trfase"/>
</dbReference>
<protein>
    <submittedName>
        <fullName evidence="7">Aminotransferase</fullName>
    </submittedName>
</protein>
<dbReference type="PIRSF" id="PIRSF000390">
    <property type="entry name" value="PLP_StrS"/>
    <property type="match status" value="1"/>
</dbReference>
<keyword evidence="7" id="KW-0808">Transferase</keyword>
<dbReference type="Gene3D" id="3.40.640.10">
    <property type="entry name" value="Type I PLP-dependent aspartate aminotransferase-like (Major domain)"/>
    <property type="match status" value="1"/>
</dbReference>
<comment type="similarity">
    <text evidence="2 5">Belongs to the DegT/DnrJ/EryC1 family.</text>
</comment>
<evidence type="ECO:0000313" key="8">
    <source>
        <dbReference type="Proteomes" id="UP000253817"/>
    </source>
</evidence>
<dbReference type="CDD" id="cd00616">
    <property type="entry name" value="AHBA_syn"/>
    <property type="match status" value="1"/>
</dbReference>
<proteinExistence type="inferred from homology"/>
<dbReference type="PANTHER" id="PTHR30244:SF9">
    <property type="entry name" value="PROTEIN RV3402C"/>
    <property type="match status" value="1"/>
</dbReference>
<dbReference type="Proteomes" id="UP000270112">
    <property type="component" value="Unassembled WGS sequence"/>
</dbReference>
<evidence type="ECO:0000313" key="9">
    <source>
        <dbReference type="Proteomes" id="UP000270112"/>
    </source>
</evidence>
<accession>A0A3N0IVD8</accession>
<organism evidence="7 9">
    <name type="scientific">Eggerthella sinensis</name>
    <dbReference type="NCBI Taxonomy" id="242230"/>
    <lineage>
        <taxon>Bacteria</taxon>
        <taxon>Bacillati</taxon>
        <taxon>Actinomycetota</taxon>
        <taxon>Coriobacteriia</taxon>
        <taxon>Eggerthellales</taxon>
        <taxon>Eggerthellaceae</taxon>
        <taxon>Eggerthella</taxon>
    </lineage>
</organism>
<reference evidence="6 8" key="1">
    <citation type="journal article" date="2018" name="Elife">
        <title>Discovery and characterization of a prevalent human gut bacterial enzyme sufficient for the inactivation of a family of plant toxins.</title>
        <authorList>
            <person name="Koppel N."/>
            <person name="Bisanz J.E."/>
            <person name="Pandelia M.E."/>
            <person name="Turnbaugh P.J."/>
            <person name="Balskus E.P."/>
        </authorList>
    </citation>
    <scope>NUCLEOTIDE SEQUENCE [LARGE SCALE GENOMIC DNA]</scope>
    <source>
        <strain evidence="6 8">DSM 16107</strain>
    </source>
</reference>
<evidence type="ECO:0000256" key="3">
    <source>
        <dbReference type="PIRSR" id="PIRSR000390-1"/>
    </source>
</evidence>
<dbReference type="RefSeq" id="WP_114547854.1">
    <property type="nucleotide sequence ID" value="NZ_JAJCHC010000014.1"/>
</dbReference>
<evidence type="ECO:0000313" key="6">
    <source>
        <dbReference type="EMBL" id="RDB64027.1"/>
    </source>
</evidence>
<dbReference type="Proteomes" id="UP000253817">
    <property type="component" value="Unassembled WGS sequence"/>
</dbReference>
<evidence type="ECO:0000256" key="2">
    <source>
        <dbReference type="ARBA" id="ARBA00037999"/>
    </source>
</evidence>
<feature type="active site" description="Proton acceptor" evidence="3">
    <location>
        <position position="189"/>
    </location>
</feature>
<dbReference type="PANTHER" id="PTHR30244">
    <property type="entry name" value="TRANSAMINASE"/>
    <property type="match status" value="1"/>
</dbReference>
<dbReference type="EMBL" id="QICC01000083">
    <property type="protein sequence ID" value="RNM40420.1"/>
    <property type="molecule type" value="Genomic_DNA"/>
</dbReference>
<evidence type="ECO:0000256" key="4">
    <source>
        <dbReference type="PIRSR" id="PIRSR000390-2"/>
    </source>
</evidence>
<evidence type="ECO:0000256" key="5">
    <source>
        <dbReference type="RuleBase" id="RU004508"/>
    </source>
</evidence>
<dbReference type="OrthoDB" id="9804264at2"/>
<sequence>MSDNQILVTRSSMPSFEEYCNEIEPLWETHWLTNRGEKHRRLEEELQRYLNVPFVSLFVNGHSALECILETLELGHDGRDEVITTPFTFASTTHAIVRKGLKPVFCDIKPDDYTLDPAKVEPLITDRTCAILPVHVYGNLCDVEAIQDVADRHGLSVVYDAAHAFGVTKDGVGAGNFGNASMFSFHATKVFNSIEGGAVCHSDAGLCDRLAQWRNFGITGPESVEYVGGNAKMNEFCAAMGLCNLRHVDEEIAKRKIVFERYLTNLSDVAGITLPRLQVGVRPNYAYFPIVIDETVFGATRDDAFGALASKNIRARKYFYPLISDYACYKNYSEASHTPIAQRIARRVLTLPMYADLDVKNVDIICRIVKEAAYAKGNTQRREK</sequence>
<name>A0A3N0IVD8_9ACTN</name>
<dbReference type="GO" id="GO:0030170">
    <property type="term" value="F:pyridoxal phosphate binding"/>
    <property type="evidence" value="ECO:0007669"/>
    <property type="project" value="TreeGrafter"/>
</dbReference>
<keyword evidence="7" id="KW-0032">Aminotransferase</keyword>
<keyword evidence="1 4" id="KW-0663">Pyridoxal phosphate</keyword>